<accession>A0A4U5PUJ7</accession>
<evidence type="ECO:0000256" key="1">
    <source>
        <dbReference type="SAM" id="MobiDB-lite"/>
    </source>
</evidence>
<sequence>MALKSSHESVCVRKDGPDSHFHCEDYMKFYDDLVRGLFVDIDACLDFNSSSSQQSIGRYSGGKCIESPTNAPKSSSYIILDDDDNIETSLSKKRNGNRLTDKGDVNVDLVNGLVENNIGGNGAVDGVDLDTRSIDGDATPFSLADGFGSLGKGDVGRDDARVGDNDIVDDGHLNNGIVGEEAGDDGNNADDGSLGDGADNDEEPGYKMFWDNYRQDVKSCVLEISFMNEITVTVSYASQDGAYDRCHIQKPDTEKDCPKSKNTGTRKLLKIDPISERMEARSDTMKERVEAPRKLGDVPARERKVSVVESKMKKEDVNARRMDVLARPSLEALGTTNCKRQHEIKLDMAQTVLREVPFNPDKERFRQLKAI</sequence>
<dbReference type="PANTHER" id="PTHR34194">
    <property type="entry name" value="F14J8.16 PROTEIN"/>
    <property type="match status" value="1"/>
</dbReference>
<evidence type="ECO:0000313" key="2">
    <source>
        <dbReference type="EMBL" id="TKS00681.1"/>
    </source>
</evidence>
<proteinExistence type="predicted"/>
<dbReference type="AlphaFoldDB" id="A0A4U5PUJ7"/>
<name>A0A4U5PUJ7_POPAL</name>
<protein>
    <submittedName>
        <fullName evidence="2">Uncharacterized protein</fullName>
    </submittedName>
</protein>
<dbReference type="PANTHER" id="PTHR34194:SF2">
    <property type="entry name" value="F14J8.16 PROTEIN"/>
    <property type="match status" value="1"/>
</dbReference>
<dbReference type="EMBL" id="RCHU01000597">
    <property type="protein sequence ID" value="TKS00681.1"/>
    <property type="molecule type" value="Genomic_DNA"/>
</dbReference>
<comment type="caution">
    <text evidence="2">The sequence shown here is derived from an EMBL/GenBank/DDBJ whole genome shotgun (WGS) entry which is preliminary data.</text>
</comment>
<gene>
    <name evidence="2" type="ORF">D5086_0000181200</name>
</gene>
<feature type="region of interest" description="Disordered" evidence="1">
    <location>
        <begin position="166"/>
        <end position="203"/>
    </location>
</feature>
<organism evidence="2">
    <name type="scientific">Populus alba</name>
    <name type="common">White poplar</name>
    <dbReference type="NCBI Taxonomy" id="43335"/>
    <lineage>
        <taxon>Eukaryota</taxon>
        <taxon>Viridiplantae</taxon>
        <taxon>Streptophyta</taxon>
        <taxon>Embryophyta</taxon>
        <taxon>Tracheophyta</taxon>
        <taxon>Spermatophyta</taxon>
        <taxon>Magnoliopsida</taxon>
        <taxon>eudicotyledons</taxon>
        <taxon>Gunneridae</taxon>
        <taxon>Pentapetalae</taxon>
        <taxon>rosids</taxon>
        <taxon>fabids</taxon>
        <taxon>Malpighiales</taxon>
        <taxon>Salicaceae</taxon>
        <taxon>Saliceae</taxon>
        <taxon>Populus</taxon>
    </lineage>
</organism>
<reference evidence="2" key="1">
    <citation type="submission" date="2018-10" db="EMBL/GenBank/DDBJ databases">
        <title>Population genomic analysis revealed the cold adaptation of white poplar.</title>
        <authorList>
            <person name="Liu Y.-J."/>
        </authorList>
    </citation>
    <scope>NUCLEOTIDE SEQUENCE [LARGE SCALE GENOMIC DNA]</scope>
    <source>
        <strain evidence="2">PAL-ZL1</strain>
    </source>
</reference>